<reference evidence="4" key="1">
    <citation type="submission" date="2023-01" db="EMBL/GenBank/DDBJ databases">
        <title>Metagenome sequencing of chrysophaentin producing Chrysophaeum taylorii.</title>
        <authorList>
            <person name="Davison J."/>
            <person name="Bewley C."/>
        </authorList>
    </citation>
    <scope>NUCLEOTIDE SEQUENCE</scope>
    <source>
        <strain evidence="4">NIES-1699</strain>
    </source>
</reference>
<proteinExistence type="predicted"/>
<evidence type="ECO:0000313" key="5">
    <source>
        <dbReference type="Proteomes" id="UP001230188"/>
    </source>
</evidence>
<evidence type="ECO:0000313" key="4">
    <source>
        <dbReference type="EMBL" id="KAJ8601953.1"/>
    </source>
</evidence>
<dbReference type="CDD" id="cd05121">
    <property type="entry name" value="ABC1_ADCK3-like"/>
    <property type="match status" value="1"/>
</dbReference>
<dbReference type="InterPro" id="IPR004147">
    <property type="entry name" value="ABC1_dom"/>
</dbReference>
<dbReference type="PANTHER" id="PTHR43173:SF3">
    <property type="entry name" value="ABC1 FAMILY PROTEIN"/>
    <property type="match status" value="1"/>
</dbReference>
<dbReference type="InterPro" id="IPR036871">
    <property type="entry name" value="PX_dom_sf"/>
</dbReference>
<keyword evidence="2" id="KW-0812">Transmembrane</keyword>
<gene>
    <name evidence="4" type="ORF">CTAYLR_004440</name>
</gene>
<name>A0AAD7UCB6_9STRA</name>
<feature type="domain" description="ABC1 atypical kinase-like" evidence="3">
    <location>
        <begin position="486"/>
        <end position="730"/>
    </location>
</feature>
<evidence type="ECO:0000256" key="2">
    <source>
        <dbReference type="SAM" id="Phobius"/>
    </source>
</evidence>
<keyword evidence="2" id="KW-0472">Membrane</keyword>
<keyword evidence="2" id="KW-1133">Transmembrane helix</keyword>
<dbReference type="Gene3D" id="3.30.1520.10">
    <property type="entry name" value="Phox-like domain"/>
    <property type="match status" value="1"/>
</dbReference>
<feature type="region of interest" description="Disordered" evidence="1">
    <location>
        <begin position="840"/>
        <end position="862"/>
    </location>
</feature>
<feature type="transmembrane region" description="Helical" evidence="2">
    <location>
        <begin position="320"/>
        <end position="340"/>
    </location>
</feature>
<keyword evidence="5" id="KW-1185">Reference proteome</keyword>
<protein>
    <recommendedName>
        <fullName evidence="3">ABC1 atypical kinase-like domain-containing protein</fullName>
    </recommendedName>
</protein>
<feature type="transmembrane region" description="Helical" evidence="2">
    <location>
        <begin position="347"/>
        <end position="370"/>
    </location>
</feature>
<feature type="transmembrane region" description="Helical" evidence="2">
    <location>
        <begin position="405"/>
        <end position="426"/>
    </location>
</feature>
<accession>A0AAD7UCB6</accession>
<organism evidence="4 5">
    <name type="scientific">Chrysophaeum taylorii</name>
    <dbReference type="NCBI Taxonomy" id="2483200"/>
    <lineage>
        <taxon>Eukaryota</taxon>
        <taxon>Sar</taxon>
        <taxon>Stramenopiles</taxon>
        <taxon>Ochrophyta</taxon>
        <taxon>Pelagophyceae</taxon>
        <taxon>Pelagomonadales</taxon>
        <taxon>Pelagomonadaceae</taxon>
        <taxon>Chrysophaeum</taxon>
    </lineage>
</organism>
<dbReference type="Pfam" id="PF03109">
    <property type="entry name" value="ABC1"/>
    <property type="match status" value="1"/>
</dbReference>
<dbReference type="Proteomes" id="UP001230188">
    <property type="component" value="Unassembled WGS sequence"/>
</dbReference>
<dbReference type="AlphaFoldDB" id="A0AAD7UCB6"/>
<evidence type="ECO:0000256" key="1">
    <source>
        <dbReference type="SAM" id="MobiDB-lite"/>
    </source>
</evidence>
<evidence type="ECO:0000259" key="3">
    <source>
        <dbReference type="Pfam" id="PF03109"/>
    </source>
</evidence>
<dbReference type="SUPFAM" id="SSF56112">
    <property type="entry name" value="Protein kinase-like (PK-like)"/>
    <property type="match status" value="1"/>
</dbReference>
<dbReference type="InterPro" id="IPR051130">
    <property type="entry name" value="Mito_struct-func_regulator"/>
</dbReference>
<dbReference type="SUPFAM" id="SSF64268">
    <property type="entry name" value="PX domain"/>
    <property type="match status" value="1"/>
</dbReference>
<dbReference type="PANTHER" id="PTHR43173">
    <property type="entry name" value="ABC1 FAMILY PROTEIN"/>
    <property type="match status" value="1"/>
</dbReference>
<comment type="caution">
    <text evidence="4">The sequence shown here is derived from an EMBL/GenBank/DDBJ whole genome shotgun (WGS) entry which is preliminary data.</text>
</comment>
<sequence>MISKGAVTRALRRAVALQSREEDGISQRPDVELWLRDLETVWRLRWDGGAVVDVVESPGVGAARVKTEAETLAQLADGTLSAMAAITRGLVSFESRHEREQIAWVFPILKRAGLELRSTRLKEGEMIEDLEARIVGERVAGHTVLYEIRARSAAEKVEWRVERRYSQFRRLWRSVEVADDNNLDEEEERDSVVSVAASTRTSSFGMFGRTCAGEVEPLVASDEFPRQRGPLASRERRRIALDAWLQRTTRRATLPVAERLYAFLEVPREACERAGQRAATHDALARVVDGDDEIGERRAELLARARNLEKRLDAALRAPWVAVRFVAAHILVPALCGCFLRSSRAFAFFLFSATSWHLGLRAVACALVLPGTSTCGLLLLKPVVVAVACRAAARELGLLRAFHVYAVASFAIGVYAIATIAANVVFKLQKGSAAREDFFDLFHSVVAPICADRMATLKSIWVKIGQYVSARADVVPKVWKDALAVLQDDLPPDSRRQVDRTLREAYGRSVPFADFDYAALASASIAQVHVAKLGARRVAVKVQHRGVAGLFAADIRRAIKIARVCAKLNEDFETTVTILESWQKEIWKELDFGIEAANALRARRLLDAAGARDVVVPRPIDALITPRVFAMEFVEDAFKIDDIEQLREYRVDTLALCTKLAHALCHLLFDRGFFNCDPHPGNTLCSIRDGAVRLALLDWGWAVELSPDELDGWRDLVLALRDLDVPRASEVLKRLGYKNTQDDRVPERSVQFFSFLFRDTTDSKAAKAETKSFFDQRKAQEVQDKTTNSRDRKGRRVQAVPDSFLFVVRAIGAFRGICAHLGAAVPLMDIMAHHAALGKARDDLAPSKTPPPPPLDAPRRRV</sequence>
<dbReference type="GO" id="GO:0035091">
    <property type="term" value="F:phosphatidylinositol binding"/>
    <property type="evidence" value="ECO:0007669"/>
    <property type="project" value="InterPro"/>
</dbReference>
<dbReference type="InterPro" id="IPR011009">
    <property type="entry name" value="Kinase-like_dom_sf"/>
</dbReference>
<dbReference type="EMBL" id="JAQMWT010000393">
    <property type="protein sequence ID" value="KAJ8601953.1"/>
    <property type="molecule type" value="Genomic_DNA"/>
</dbReference>